<feature type="active site" description="Proton donor" evidence="7">
    <location>
        <position position="45"/>
    </location>
</feature>
<dbReference type="InterPro" id="IPR042109">
    <property type="entry name" value="Adenylosuccinate_synth_dom1"/>
</dbReference>
<dbReference type="HAMAP" id="MF_00011">
    <property type="entry name" value="Adenylosucc_synth"/>
    <property type="match status" value="1"/>
</dbReference>
<comment type="caution">
    <text evidence="7">Lacks conserved residue(s) required for the propagation of feature annotation.</text>
</comment>
<comment type="similarity">
    <text evidence="7">Belongs to the adenylosuccinate synthetase family.</text>
</comment>
<protein>
    <recommendedName>
        <fullName evidence="7">Adenylosuccinate synthetase</fullName>
        <shortName evidence="7">AMPSase</shortName>
        <shortName evidence="7">AdSS</shortName>
        <ecNumber evidence="7">6.3.4.4</ecNumber>
    </recommendedName>
    <alternativeName>
        <fullName evidence="7">IMP--aspartate ligase</fullName>
    </alternativeName>
</protein>
<dbReference type="PANTHER" id="PTHR11846">
    <property type="entry name" value="ADENYLOSUCCINATE SYNTHETASE"/>
    <property type="match status" value="1"/>
</dbReference>
<accession>A0A1G2RLD8</accession>
<evidence type="ECO:0000313" key="9">
    <source>
        <dbReference type="Proteomes" id="UP000176917"/>
    </source>
</evidence>
<comment type="pathway">
    <text evidence="7">Purine metabolism; AMP biosynthesis via de novo pathway; AMP from IMP: step 1/2.</text>
</comment>
<dbReference type="EMBL" id="MHUG01000021">
    <property type="protein sequence ID" value="OHA72841.1"/>
    <property type="molecule type" value="Genomic_DNA"/>
</dbReference>
<evidence type="ECO:0000256" key="5">
    <source>
        <dbReference type="ARBA" id="ARBA00022842"/>
    </source>
</evidence>
<feature type="binding site" evidence="7">
    <location>
        <begin position="357"/>
        <end position="359"/>
    </location>
    <ligand>
        <name>GTP</name>
        <dbReference type="ChEBI" id="CHEBI:37565"/>
    </ligand>
</feature>
<gene>
    <name evidence="7" type="primary">purA</name>
    <name evidence="8" type="ORF">A3B24_00025</name>
</gene>
<feature type="binding site" evidence="7">
    <location>
        <begin position="450"/>
        <end position="452"/>
    </location>
    <ligand>
        <name>GTP</name>
        <dbReference type="ChEBI" id="CHEBI:37565"/>
    </ligand>
</feature>
<dbReference type="Proteomes" id="UP000176917">
    <property type="component" value="Unassembled WGS sequence"/>
</dbReference>
<comment type="subunit">
    <text evidence="7">Homodimer.</text>
</comment>
<dbReference type="GO" id="GO:0044208">
    <property type="term" value="P:'de novo' AMP biosynthetic process"/>
    <property type="evidence" value="ECO:0007669"/>
    <property type="project" value="UniProtKB-UniRule"/>
</dbReference>
<keyword evidence="4 7" id="KW-0658">Purine biosynthesis</keyword>
<keyword evidence="3 7" id="KW-0547">Nucleotide-binding</keyword>
<evidence type="ECO:0000256" key="7">
    <source>
        <dbReference type="HAMAP-Rule" id="MF_00011"/>
    </source>
</evidence>
<evidence type="ECO:0000313" key="8">
    <source>
        <dbReference type="EMBL" id="OHA72841.1"/>
    </source>
</evidence>
<sequence>MAVKKVYTVTDLGPGDGGKGGVVHKITTMMRAHTVVKVGGAQGSHGVCTSRGERFAFSQWGCGTFEGVRTYLSPRMVASPVGLLNEASALRYEHGIHDPFSMLTVDRDVLCATPYHGIASRLKEMARGKNPRGTIGTGVGEAYRYSERHPGLTIRVRDLSRLDIRDRLVAIREQVRRDTTSMIPEFLPHDLHQVKLEVGRLYDDDFLSYCAEQFKEVSRQATIVDREYLEREILSRDGVVVVESSHGVLTDRYRGFHPHTSAIRTLPRFAKAMLREAGYGEETVSIGVFRAYAIRHGAGPLPTADAAMAESLLPGSHKEENRYQGKVRVGPLDLVLLRYAIEACGGSEAFNGLAVTWFDQIMANKRWDLCDRYANAENPEYFTEKGALNVKGGEDEEHLEYQERLGKQVLASKPIVTTLEIPSEAGRDELYSLCANVLNGALGVPVRMVSFGPTEQDKVCR</sequence>
<dbReference type="GO" id="GO:0004019">
    <property type="term" value="F:adenylosuccinate synthase activity"/>
    <property type="evidence" value="ECO:0007669"/>
    <property type="project" value="UniProtKB-UniRule"/>
</dbReference>
<dbReference type="EC" id="6.3.4.4" evidence="7"/>
<dbReference type="GO" id="GO:0005525">
    <property type="term" value="F:GTP binding"/>
    <property type="evidence" value="ECO:0007669"/>
    <property type="project" value="UniProtKB-UniRule"/>
</dbReference>
<keyword evidence="1 7" id="KW-0436">Ligase</keyword>
<feature type="active site" description="Proton acceptor" evidence="7">
    <location>
        <position position="16"/>
    </location>
</feature>
<dbReference type="InterPro" id="IPR042110">
    <property type="entry name" value="Adenylosuccinate_synth_dom2"/>
</dbReference>
<dbReference type="GO" id="GO:0000287">
    <property type="term" value="F:magnesium ion binding"/>
    <property type="evidence" value="ECO:0007669"/>
    <property type="project" value="UniProtKB-UniRule"/>
</dbReference>
<dbReference type="Gene3D" id="3.90.170.10">
    <property type="entry name" value="Adenylosuccinate Synthetase, subunit A, domain 3"/>
    <property type="match status" value="1"/>
</dbReference>
<evidence type="ECO:0000256" key="4">
    <source>
        <dbReference type="ARBA" id="ARBA00022755"/>
    </source>
</evidence>
<evidence type="ECO:0000256" key="2">
    <source>
        <dbReference type="ARBA" id="ARBA00022723"/>
    </source>
</evidence>
<evidence type="ECO:0000256" key="6">
    <source>
        <dbReference type="ARBA" id="ARBA00023134"/>
    </source>
</evidence>
<proteinExistence type="inferred from homology"/>
<comment type="subcellular location">
    <subcellularLocation>
        <location evidence="7">Cytoplasm</location>
    </subcellularLocation>
</comment>
<keyword evidence="5 7" id="KW-0460">Magnesium</keyword>
<dbReference type="GO" id="GO:0046040">
    <property type="term" value="P:IMP metabolic process"/>
    <property type="evidence" value="ECO:0007669"/>
    <property type="project" value="TreeGrafter"/>
</dbReference>
<dbReference type="SMART" id="SM00788">
    <property type="entry name" value="Adenylsucc_synt"/>
    <property type="match status" value="1"/>
</dbReference>
<dbReference type="InterPro" id="IPR001114">
    <property type="entry name" value="Adenylosuccinate_synthetase"/>
</dbReference>
<dbReference type="AlphaFoldDB" id="A0A1G2RLD8"/>
<comment type="function">
    <text evidence="7">Plays an important role in the de novo pathway of purine nucleotide biosynthesis. Catalyzes the first committed step in the biosynthesis of AMP from IMP.</text>
</comment>
<dbReference type="Gene3D" id="3.40.440.10">
    <property type="entry name" value="Adenylosuccinate Synthetase, subunit A, domain 1"/>
    <property type="match status" value="1"/>
</dbReference>
<keyword evidence="7" id="KW-0963">Cytoplasm</keyword>
<feature type="binding site" evidence="7">
    <location>
        <position position="16"/>
    </location>
    <ligand>
        <name>Mg(2+)</name>
        <dbReference type="ChEBI" id="CHEBI:18420"/>
    </ligand>
</feature>
<dbReference type="UniPathway" id="UPA00075">
    <property type="reaction ID" value="UER00335"/>
</dbReference>
<comment type="cofactor">
    <cofactor evidence="7">
        <name>Mg(2+)</name>
        <dbReference type="ChEBI" id="CHEBI:18420"/>
    </cofactor>
    <text evidence="7">Binds 1 Mg(2+) ion per subunit.</text>
</comment>
<dbReference type="PANTHER" id="PTHR11846:SF0">
    <property type="entry name" value="ADENYLOSUCCINATE SYNTHETASE"/>
    <property type="match status" value="1"/>
</dbReference>
<organism evidence="8 9">
    <name type="scientific">Candidatus Wildermuthbacteria bacterium RIFCSPLOWO2_01_FULL_48_16</name>
    <dbReference type="NCBI Taxonomy" id="1802461"/>
    <lineage>
        <taxon>Bacteria</taxon>
        <taxon>Candidatus Wildermuthiibacteriota</taxon>
    </lineage>
</organism>
<dbReference type="Gene3D" id="1.10.300.10">
    <property type="entry name" value="Adenylosuccinate Synthetase, subunit A, domain 2"/>
    <property type="match status" value="1"/>
</dbReference>
<dbReference type="GO" id="GO:0005737">
    <property type="term" value="C:cytoplasm"/>
    <property type="evidence" value="ECO:0007669"/>
    <property type="project" value="UniProtKB-SubCell"/>
</dbReference>
<dbReference type="InterPro" id="IPR042111">
    <property type="entry name" value="Adenylosuccinate_synth_dom3"/>
</dbReference>
<keyword evidence="6 7" id="KW-0342">GTP-binding</keyword>
<name>A0A1G2RLD8_9BACT</name>
<dbReference type="InterPro" id="IPR027417">
    <property type="entry name" value="P-loop_NTPase"/>
</dbReference>
<comment type="caution">
    <text evidence="8">The sequence shown here is derived from an EMBL/GenBank/DDBJ whole genome shotgun (WGS) entry which is preliminary data.</text>
</comment>
<keyword evidence="2 7" id="KW-0479">Metal-binding</keyword>
<evidence type="ECO:0000256" key="3">
    <source>
        <dbReference type="ARBA" id="ARBA00022741"/>
    </source>
</evidence>
<dbReference type="SUPFAM" id="SSF52540">
    <property type="entry name" value="P-loop containing nucleoside triphosphate hydrolases"/>
    <property type="match status" value="1"/>
</dbReference>
<dbReference type="STRING" id="1802461.A3B24_00025"/>
<comment type="catalytic activity">
    <reaction evidence="7">
        <text>IMP + L-aspartate + GTP = N(6)-(1,2-dicarboxyethyl)-AMP + GDP + phosphate + 2 H(+)</text>
        <dbReference type="Rhea" id="RHEA:15753"/>
        <dbReference type="ChEBI" id="CHEBI:15378"/>
        <dbReference type="ChEBI" id="CHEBI:29991"/>
        <dbReference type="ChEBI" id="CHEBI:37565"/>
        <dbReference type="ChEBI" id="CHEBI:43474"/>
        <dbReference type="ChEBI" id="CHEBI:57567"/>
        <dbReference type="ChEBI" id="CHEBI:58053"/>
        <dbReference type="ChEBI" id="CHEBI:58189"/>
        <dbReference type="EC" id="6.3.4.4"/>
    </reaction>
</comment>
<evidence type="ECO:0000256" key="1">
    <source>
        <dbReference type="ARBA" id="ARBA00022598"/>
    </source>
</evidence>
<reference evidence="8 9" key="1">
    <citation type="journal article" date="2016" name="Nat. Commun.">
        <title>Thousands of microbial genomes shed light on interconnected biogeochemical processes in an aquifer system.</title>
        <authorList>
            <person name="Anantharaman K."/>
            <person name="Brown C.T."/>
            <person name="Hug L.A."/>
            <person name="Sharon I."/>
            <person name="Castelle C.J."/>
            <person name="Probst A.J."/>
            <person name="Thomas B.C."/>
            <person name="Singh A."/>
            <person name="Wilkins M.J."/>
            <person name="Karaoz U."/>
            <person name="Brodie E.L."/>
            <person name="Williams K.H."/>
            <person name="Hubbard S.S."/>
            <person name="Banfield J.F."/>
        </authorList>
    </citation>
    <scope>NUCLEOTIDE SEQUENCE [LARGE SCALE GENOMIC DNA]</scope>
</reference>
<dbReference type="Pfam" id="PF00709">
    <property type="entry name" value="Adenylsucc_synt"/>
    <property type="match status" value="1"/>
</dbReference>